<dbReference type="Pfam" id="PF04185">
    <property type="entry name" value="Phosphoesterase"/>
    <property type="match status" value="1"/>
</dbReference>
<evidence type="ECO:0000313" key="3">
    <source>
        <dbReference type="EMBL" id="QIW99400.1"/>
    </source>
</evidence>
<feature type="chain" id="PRO_5026011942" description="Phospholipase C" evidence="2">
    <location>
        <begin position="19"/>
        <end position="607"/>
    </location>
</feature>
<name>A0A6H0XXL1_9PEZI</name>
<reference evidence="3 4" key="1">
    <citation type="journal article" date="2016" name="Sci. Rep.">
        <title>Peltaster fructicola genome reveals evolution from an invasive phytopathogen to an ectophytic parasite.</title>
        <authorList>
            <person name="Xu C."/>
            <person name="Chen H."/>
            <person name="Gleason M.L."/>
            <person name="Xu J.R."/>
            <person name="Liu H."/>
            <person name="Zhang R."/>
            <person name="Sun G."/>
        </authorList>
    </citation>
    <scope>NUCLEOTIDE SEQUENCE [LARGE SCALE GENOMIC DNA]</scope>
    <source>
        <strain evidence="3 4">LNHT1506</strain>
    </source>
</reference>
<sequence>MARIKTTVLASAFAAVAAASTGTIKDIEHVVLFMQENRALDHYFGTMAGVRGFKDPNVQVNNGTPLWYQTVDSSLSTATKTLLPWYLNYLGGTWDYATQCMTAGSNGWSANHAALNGDLNNNWPVGNTPYSWAHFTRKDIPNHFAIAEGWTIGDMYQESVVSSTNPNRAAWVSGNIQDGSSVYIDNNETPGCDLGGKTNCYPLTWKTAPENYQDQGVTWQVYQDTDNFDDNPLAWFKQYQEADNSSALSQRGLVYNGLEKFYEDAANGNLPEVSYIIGPAELSEHPPYQPRDGGWLWQKIVDTVTSSPKYSSTALIISYDETGGFGDHVTPYHSPAGTAQEWIEDPYGKIKGQVYTGPGFRVPFVIVSPWTRGGHVYTEHADHSSQIKFIEQWQLAKGKNVTLNTVAPWRRQNMADLTKAFDFANPDYSIPEALNATYPSTDKNGNWNGYSVCQSTYNTTKPPVPYGKQNISTALATESGFKSVRGQLTEGRYLVFELNGRGLAVVEGKLSSAAACPEHSEKSQRFVAHQHSSNKFSLTSAVDGKVVVAPGESASNATVFMINDLSSGKGHSLQNSVGQYLTIGYNGEVAFQQQVAGFKLFSVSYDN</sequence>
<keyword evidence="2" id="KW-0732">Signal</keyword>
<dbReference type="PANTHER" id="PTHR31956:SF1">
    <property type="entry name" value="NON-SPECIFIC PHOSPHOLIPASE C1"/>
    <property type="match status" value="1"/>
</dbReference>
<keyword evidence="4" id="KW-1185">Reference proteome</keyword>
<evidence type="ECO:0000256" key="1">
    <source>
        <dbReference type="ARBA" id="ARBA00022801"/>
    </source>
</evidence>
<gene>
    <name evidence="3" type="ORF">AMS68_004918</name>
</gene>
<dbReference type="AlphaFoldDB" id="A0A6H0XXL1"/>
<dbReference type="CDD" id="cd16014">
    <property type="entry name" value="PLC"/>
    <property type="match status" value="1"/>
</dbReference>
<keyword evidence="1" id="KW-0378">Hydrolase</keyword>
<dbReference type="InterPro" id="IPR007312">
    <property type="entry name" value="Phosphoesterase"/>
</dbReference>
<accession>A0A6H0XXL1</accession>
<dbReference type="EMBL" id="CP051141">
    <property type="protein sequence ID" value="QIW99400.1"/>
    <property type="molecule type" value="Genomic_DNA"/>
</dbReference>
<organism evidence="3 4">
    <name type="scientific">Peltaster fructicola</name>
    <dbReference type="NCBI Taxonomy" id="286661"/>
    <lineage>
        <taxon>Eukaryota</taxon>
        <taxon>Fungi</taxon>
        <taxon>Dikarya</taxon>
        <taxon>Ascomycota</taxon>
        <taxon>Pezizomycotina</taxon>
        <taxon>Dothideomycetes</taxon>
        <taxon>Dothideomycetes incertae sedis</taxon>
        <taxon>Peltaster</taxon>
    </lineage>
</organism>
<feature type="signal peptide" evidence="2">
    <location>
        <begin position="1"/>
        <end position="18"/>
    </location>
</feature>
<evidence type="ECO:0000313" key="4">
    <source>
        <dbReference type="Proteomes" id="UP000503462"/>
    </source>
</evidence>
<evidence type="ECO:0008006" key="5">
    <source>
        <dbReference type="Google" id="ProtNLM"/>
    </source>
</evidence>
<dbReference type="GO" id="GO:0042578">
    <property type="term" value="F:phosphoric ester hydrolase activity"/>
    <property type="evidence" value="ECO:0007669"/>
    <property type="project" value="UniProtKB-ARBA"/>
</dbReference>
<dbReference type="Proteomes" id="UP000503462">
    <property type="component" value="Chromosome 3"/>
</dbReference>
<dbReference type="InterPro" id="IPR017850">
    <property type="entry name" value="Alkaline_phosphatase_core_sf"/>
</dbReference>
<dbReference type="PANTHER" id="PTHR31956">
    <property type="entry name" value="NON-SPECIFIC PHOSPHOLIPASE C4-RELATED"/>
    <property type="match status" value="1"/>
</dbReference>
<protein>
    <recommendedName>
        <fullName evidence="5">Phospholipase C</fullName>
    </recommendedName>
</protein>
<dbReference type="OrthoDB" id="5135119at2759"/>
<dbReference type="Gene3D" id="3.40.720.10">
    <property type="entry name" value="Alkaline Phosphatase, subunit A"/>
    <property type="match status" value="2"/>
</dbReference>
<proteinExistence type="predicted"/>
<evidence type="ECO:0000256" key="2">
    <source>
        <dbReference type="SAM" id="SignalP"/>
    </source>
</evidence>